<dbReference type="InterPro" id="IPR029058">
    <property type="entry name" value="AB_hydrolase_fold"/>
</dbReference>
<evidence type="ECO:0000313" key="4">
    <source>
        <dbReference type="EMBL" id="SEQ59114.1"/>
    </source>
</evidence>
<reference evidence="4 5" key="1">
    <citation type="submission" date="2016-10" db="EMBL/GenBank/DDBJ databases">
        <authorList>
            <person name="de Groot N.N."/>
        </authorList>
    </citation>
    <scope>NUCLEOTIDE SEQUENCE [LARGE SCALE GENOMIC DNA]</scope>
    <source>
        <strain evidence="4 5">DSM 21035</strain>
    </source>
</reference>
<keyword evidence="5" id="KW-1185">Reference proteome</keyword>
<keyword evidence="1" id="KW-0378">Hydrolase</keyword>
<feature type="domain" description="BD-FAE-like" evidence="3">
    <location>
        <begin position="69"/>
        <end position="227"/>
    </location>
</feature>
<dbReference type="GO" id="GO:0016787">
    <property type="term" value="F:hydrolase activity"/>
    <property type="evidence" value="ECO:0007669"/>
    <property type="project" value="UniProtKB-KW"/>
</dbReference>
<dbReference type="OrthoDB" id="9803990at2"/>
<evidence type="ECO:0000313" key="5">
    <source>
        <dbReference type="Proteomes" id="UP000198999"/>
    </source>
</evidence>
<dbReference type="AlphaFoldDB" id="A0A1H9H9U9"/>
<dbReference type="Proteomes" id="UP000198999">
    <property type="component" value="Unassembled WGS sequence"/>
</dbReference>
<evidence type="ECO:0000259" key="3">
    <source>
        <dbReference type="Pfam" id="PF20434"/>
    </source>
</evidence>
<keyword evidence="2" id="KW-0732">Signal</keyword>
<evidence type="ECO:0000256" key="1">
    <source>
        <dbReference type="ARBA" id="ARBA00022801"/>
    </source>
</evidence>
<dbReference type="Pfam" id="PF20434">
    <property type="entry name" value="BD-FAE"/>
    <property type="match status" value="1"/>
</dbReference>
<dbReference type="EMBL" id="FOFN01000002">
    <property type="protein sequence ID" value="SEQ59114.1"/>
    <property type="molecule type" value="Genomic_DNA"/>
</dbReference>
<gene>
    <name evidence="4" type="ORF">SAMN05421824_2054</name>
</gene>
<feature type="chain" id="PRO_5011726587" evidence="2">
    <location>
        <begin position="27"/>
        <end position="329"/>
    </location>
</feature>
<proteinExistence type="predicted"/>
<dbReference type="PANTHER" id="PTHR48081:SF13">
    <property type="entry name" value="ALPHA_BETA HYDROLASE"/>
    <property type="match status" value="1"/>
</dbReference>
<dbReference type="InterPro" id="IPR049492">
    <property type="entry name" value="BD-FAE-like_dom"/>
</dbReference>
<dbReference type="InterPro" id="IPR050300">
    <property type="entry name" value="GDXG_lipolytic_enzyme"/>
</dbReference>
<name>A0A1H9H9U9_9FLAO</name>
<dbReference type="Gene3D" id="3.40.50.1820">
    <property type="entry name" value="alpha/beta hydrolase"/>
    <property type="match status" value="1"/>
</dbReference>
<sequence>MYLKIMKVFKLLITLSVFISVSPVFTQVCADDNRFESVDFFSSSEIDSKKNLIYGSAINGKGTTQDLAMDLYFPNTSVDKMYQRPLVLLIHGGGFQKGKRQALWTQCQTFAKRGYVVATISYRLGFDPTIQGDVVKAVYRAQQDANTALRFLVAHAKDYKIDTSWIFIGGYSAGSITAFHTVYASQAEWNALFPSLETELGALNSSGNNLTETFSIRGIFNNWGSVNEGLMKLDEMIPTISFHGELDNTVNIDLSPNGQMGSRAIHKVLEKNNICNDFTMAASGKHVVFNTDPEKVFTVNRASCFFKSLFCDNCTNFYSKEMVPASCSN</sequence>
<evidence type="ECO:0000256" key="2">
    <source>
        <dbReference type="SAM" id="SignalP"/>
    </source>
</evidence>
<feature type="signal peptide" evidence="2">
    <location>
        <begin position="1"/>
        <end position="26"/>
    </location>
</feature>
<protein>
    <submittedName>
        <fullName evidence="4">Carboxylesterase family protein</fullName>
    </submittedName>
</protein>
<organism evidence="4 5">
    <name type="scientific">Hyunsoonleella jejuensis</name>
    <dbReference type="NCBI Taxonomy" id="419940"/>
    <lineage>
        <taxon>Bacteria</taxon>
        <taxon>Pseudomonadati</taxon>
        <taxon>Bacteroidota</taxon>
        <taxon>Flavobacteriia</taxon>
        <taxon>Flavobacteriales</taxon>
        <taxon>Flavobacteriaceae</taxon>
    </lineage>
</organism>
<dbReference type="PANTHER" id="PTHR48081">
    <property type="entry name" value="AB HYDROLASE SUPERFAMILY PROTEIN C4A8.06C"/>
    <property type="match status" value="1"/>
</dbReference>
<accession>A0A1H9H9U9</accession>
<dbReference type="STRING" id="419940.SAMN05421824_2054"/>
<dbReference type="SUPFAM" id="SSF53474">
    <property type="entry name" value="alpha/beta-Hydrolases"/>
    <property type="match status" value="1"/>
</dbReference>